<protein>
    <submittedName>
        <fullName evidence="1">Uncharacterized protein</fullName>
    </submittedName>
</protein>
<sequence length="321" mass="36130">CTHTNNKRADLTNYTSGLEDFPSEDHRAHTILQIGVDDKLQDFICRTTRYRISEENVPKSADCISDHFVWLPDFLPGILRRTWKKSGDDGKTEWVGFHRIISLEKSKSLQRYSSYSVWLQNLLARSKRTADLAEVAHLDGEEGDSKWVDPVDVLAHKTMKHVGVVSKASKALKSFNAAVHLYKSFVRPIVELSLPVTSPYKMTDLAHNSGTAQSKILKSMSDAAIPEPDCTDGCKLASEFVLLYKILNGFANSPGVMSRINVASSLRPLIFHNQLFSHRFRGTKYPEEGLALFILLKVTPHQFTSFQKYCLSIATDSLQNL</sequence>
<comment type="caution">
    <text evidence="1">The sequence shown here is derived from an EMBL/GenBank/DDBJ whole genome shotgun (WGS) entry which is preliminary data.</text>
</comment>
<organism evidence="1 2">
    <name type="scientific">Apolygus lucorum</name>
    <name type="common">Small green plant bug</name>
    <name type="synonym">Lygocoris lucorum</name>
    <dbReference type="NCBI Taxonomy" id="248454"/>
    <lineage>
        <taxon>Eukaryota</taxon>
        <taxon>Metazoa</taxon>
        <taxon>Ecdysozoa</taxon>
        <taxon>Arthropoda</taxon>
        <taxon>Hexapoda</taxon>
        <taxon>Insecta</taxon>
        <taxon>Pterygota</taxon>
        <taxon>Neoptera</taxon>
        <taxon>Paraneoptera</taxon>
        <taxon>Hemiptera</taxon>
        <taxon>Heteroptera</taxon>
        <taxon>Panheteroptera</taxon>
        <taxon>Cimicomorpha</taxon>
        <taxon>Miridae</taxon>
        <taxon>Mirini</taxon>
        <taxon>Apolygus</taxon>
    </lineage>
</organism>
<dbReference type="Proteomes" id="UP000466442">
    <property type="component" value="Unassembled WGS sequence"/>
</dbReference>
<accession>A0A8S9XEM6</accession>
<keyword evidence="2" id="KW-1185">Reference proteome</keyword>
<gene>
    <name evidence="1" type="ORF">GE061_017280</name>
</gene>
<dbReference type="AlphaFoldDB" id="A0A8S9XEM6"/>
<dbReference type="EMBL" id="WIXP02000008">
    <property type="protein sequence ID" value="KAF6206055.1"/>
    <property type="molecule type" value="Genomic_DNA"/>
</dbReference>
<name>A0A8S9XEM6_APOLU</name>
<feature type="non-terminal residue" evidence="1">
    <location>
        <position position="1"/>
    </location>
</feature>
<evidence type="ECO:0000313" key="2">
    <source>
        <dbReference type="Proteomes" id="UP000466442"/>
    </source>
</evidence>
<reference evidence="1" key="1">
    <citation type="journal article" date="2021" name="Mol. Ecol. Resour.">
        <title>Apolygus lucorum genome provides insights into omnivorousness and mesophyll feeding.</title>
        <authorList>
            <person name="Liu Y."/>
            <person name="Liu H."/>
            <person name="Wang H."/>
            <person name="Huang T."/>
            <person name="Liu B."/>
            <person name="Yang B."/>
            <person name="Yin L."/>
            <person name="Li B."/>
            <person name="Zhang Y."/>
            <person name="Zhang S."/>
            <person name="Jiang F."/>
            <person name="Zhang X."/>
            <person name="Ren Y."/>
            <person name="Wang B."/>
            <person name="Wang S."/>
            <person name="Lu Y."/>
            <person name="Wu K."/>
            <person name="Fan W."/>
            <person name="Wang G."/>
        </authorList>
    </citation>
    <scope>NUCLEOTIDE SEQUENCE</scope>
    <source>
        <strain evidence="1">12Hb</strain>
    </source>
</reference>
<evidence type="ECO:0000313" key="1">
    <source>
        <dbReference type="EMBL" id="KAF6206055.1"/>
    </source>
</evidence>
<proteinExistence type="predicted"/>